<dbReference type="AlphaFoldDB" id="A0AAX6NYU5"/>
<feature type="chain" id="PRO_5044718939" evidence="2">
    <location>
        <begin position="28"/>
        <end position="259"/>
    </location>
</feature>
<sequence>MPLSGPSLCWAFLPPCLFLWKLESICALQVQLGGFGQPWRGSHTALEQDHLSQPAPQHPGPSSSEDESTPRVAGRPPWKMPTRHSTPEGKETALHWSPRPRGQASHLQESLTSARSAQDLVSHPGGLSPGATFRKRRLSTIYALEEGPSEQSGPCSEASVLEDDLPVPASLARPQEKAEDPQAKSWPRSPGLPGVPNTARKKRRDPKEWAAVMLRVRQWEARLLQDIEAAVHHELTIQDEGAPDIGMIQVEIQEPTTSG</sequence>
<feature type="signal peptide" evidence="2">
    <location>
        <begin position="1"/>
        <end position="27"/>
    </location>
</feature>
<dbReference type="KEGG" id="hgl:101709220"/>
<feature type="region of interest" description="Disordered" evidence="1">
    <location>
        <begin position="48"/>
        <end position="133"/>
    </location>
</feature>
<keyword evidence="2" id="KW-0732">Signal</keyword>
<name>A0AAX6NYU5_HETGA</name>
<dbReference type="Proteomes" id="UP000694906">
    <property type="component" value="Unplaced"/>
</dbReference>
<accession>A0AAX6NYU5</accession>
<dbReference type="RefSeq" id="XP_012925863.1">
    <property type="nucleotide sequence ID" value="XM_013070409.2"/>
</dbReference>
<feature type="region of interest" description="Disordered" evidence="1">
    <location>
        <begin position="173"/>
        <end position="206"/>
    </location>
</feature>
<reference evidence="4 5" key="1">
    <citation type="submission" date="2025-04" db="UniProtKB">
        <authorList>
            <consortium name="RefSeq"/>
        </authorList>
    </citation>
    <scope>IDENTIFICATION</scope>
</reference>
<protein>
    <submittedName>
        <fullName evidence="4 5">Uncharacterized protein LOC101709220 isoform X1</fullName>
    </submittedName>
</protein>
<evidence type="ECO:0000256" key="2">
    <source>
        <dbReference type="SAM" id="SignalP"/>
    </source>
</evidence>
<keyword evidence="3" id="KW-1185">Reference proteome</keyword>
<dbReference type="GeneID" id="101709220"/>
<evidence type="ECO:0000313" key="5">
    <source>
        <dbReference type="RefSeq" id="XP_012925863.1"/>
    </source>
</evidence>
<dbReference type="RefSeq" id="XP_004839941.1">
    <property type="nucleotide sequence ID" value="XM_004839884.2"/>
</dbReference>
<evidence type="ECO:0000313" key="3">
    <source>
        <dbReference type="Proteomes" id="UP000694906"/>
    </source>
</evidence>
<gene>
    <name evidence="4 5" type="primary">LOC101709220</name>
</gene>
<proteinExistence type="predicted"/>
<feature type="compositionally biased region" description="Polar residues" evidence="1">
    <location>
        <begin position="105"/>
        <end position="116"/>
    </location>
</feature>
<organism evidence="3 4">
    <name type="scientific">Heterocephalus glaber</name>
    <name type="common">Naked mole rat</name>
    <dbReference type="NCBI Taxonomy" id="10181"/>
    <lineage>
        <taxon>Eukaryota</taxon>
        <taxon>Metazoa</taxon>
        <taxon>Chordata</taxon>
        <taxon>Craniata</taxon>
        <taxon>Vertebrata</taxon>
        <taxon>Euteleostomi</taxon>
        <taxon>Mammalia</taxon>
        <taxon>Eutheria</taxon>
        <taxon>Euarchontoglires</taxon>
        <taxon>Glires</taxon>
        <taxon>Rodentia</taxon>
        <taxon>Hystricomorpha</taxon>
        <taxon>Bathyergidae</taxon>
        <taxon>Heterocephalus</taxon>
    </lineage>
</organism>
<evidence type="ECO:0000256" key="1">
    <source>
        <dbReference type="SAM" id="MobiDB-lite"/>
    </source>
</evidence>
<evidence type="ECO:0000313" key="4">
    <source>
        <dbReference type="RefSeq" id="XP_004839941.1"/>
    </source>
</evidence>